<sequence>MDQNKNLSEIISSCVFKKYNSLPKKGKPAKKNESSTEWTILAGIVKQDQDEFECVSLATGTKCLGGGSLSKFGDLVNDSHAEILAKRSFILYLIDQINDLISPTYNNDSIFYLNEKSDPDEHNPCETNIFKFLNRRLKLKNVYFHFYSSQCPCGDASTSSLLSSLIDSNKTSKDQIASDPQIKRKNSTSEYNNIEKFSINGDHTKKNKRFKENDYTNSKDSEIKILRGRENLLKLNSLRTKPGRFDADSTLSMSCSDKIALWNVTGIQSSIMSTLLDPIYLHSIIISDYFIKDEVDRSLNQRIFDSNGIFHPYKLNRLLILLTNLEFIHGLEAVKNNYPNLIHIPCEASIDWYLNKKLTIDKNIQEVIVKGKKQGSANKKNFEKLKSTSRSRLCKLEMFKAFKIVISNLFRYLAEKKNINLEITDVEKTLNEKTYKNLKLDSAEYQKVKHYIKNSEFKGWIQKPDNLENFYT</sequence>
<keyword evidence="3" id="KW-1185">Reference proteome</keyword>
<dbReference type="Proteomes" id="UP000245383">
    <property type="component" value="Unassembled WGS sequence"/>
</dbReference>
<dbReference type="Pfam" id="PF02137">
    <property type="entry name" value="A_deamin"/>
    <property type="match status" value="1"/>
</dbReference>
<dbReference type="InterPro" id="IPR002466">
    <property type="entry name" value="A_deamin"/>
</dbReference>
<dbReference type="GO" id="GO:0008251">
    <property type="term" value="F:tRNA-specific adenosine deaminase activity"/>
    <property type="evidence" value="ECO:0007669"/>
    <property type="project" value="TreeGrafter"/>
</dbReference>
<gene>
    <name evidence="2" type="ORF">BB561_002289</name>
</gene>
<dbReference type="GO" id="GO:0003726">
    <property type="term" value="F:double-stranded RNA adenosine deaminase activity"/>
    <property type="evidence" value="ECO:0007669"/>
    <property type="project" value="TreeGrafter"/>
</dbReference>
<dbReference type="AlphaFoldDB" id="A0A2T9YQW2"/>
<name>A0A2T9YQW2_9FUNG</name>
<dbReference type="SMART" id="SM00552">
    <property type="entry name" value="ADEAMc"/>
    <property type="match status" value="1"/>
</dbReference>
<proteinExistence type="predicted"/>
<dbReference type="EMBL" id="MBFR01000075">
    <property type="protein sequence ID" value="PVU94748.1"/>
    <property type="molecule type" value="Genomic_DNA"/>
</dbReference>
<dbReference type="OrthoDB" id="10268011at2759"/>
<evidence type="ECO:0000259" key="1">
    <source>
        <dbReference type="PROSITE" id="PS50141"/>
    </source>
</evidence>
<dbReference type="GO" id="GO:0003725">
    <property type="term" value="F:double-stranded RNA binding"/>
    <property type="evidence" value="ECO:0007669"/>
    <property type="project" value="TreeGrafter"/>
</dbReference>
<dbReference type="GO" id="GO:0005737">
    <property type="term" value="C:cytoplasm"/>
    <property type="evidence" value="ECO:0007669"/>
    <property type="project" value="TreeGrafter"/>
</dbReference>
<feature type="domain" description="A to I editase" evidence="1">
    <location>
        <begin position="56"/>
        <end position="470"/>
    </location>
</feature>
<dbReference type="PROSITE" id="PS50141">
    <property type="entry name" value="A_DEAMIN_EDITASE"/>
    <property type="match status" value="1"/>
</dbReference>
<comment type="caution">
    <text evidence="2">The sequence shown here is derived from an EMBL/GenBank/DDBJ whole genome shotgun (WGS) entry which is preliminary data.</text>
</comment>
<organism evidence="2 3">
    <name type="scientific">Smittium simulii</name>
    <dbReference type="NCBI Taxonomy" id="133385"/>
    <lineage>
        <taxon>Eukaryota</taxon>
        <taxon>Fungi</taxon>
        <taxon>Fungi incertae sedis</taxon>
        <taxon>Zoopagomycota</taxon>
        <taxon>Kickxellomycotina</taxon>
        <taxon>Harpellomycetes</taxon>
        <taxon>Harpellales</taxon>
        <taxon>Legeriomycetaceae</taxon>
        <taxon>Smittium</taxon>
    </lineage>
</organism>
<dbReference type="GO" id="GO:0005730">
    <property type="term" value="C:nucleolus"/>
    <property type="evidence" value="ECO:0007669"/>
    <property type="project" value="TreeGrafter"/>
</dbReference>
<dbReference type="GO" id="GO:0006382">
    <property type="term" value="P:adenosine to inosine editing"/>
    <property type="evidence" value="ECO:0007669"/>
    <property type="project" value="TreeGrafter"/>
</dbReference>
<dbReference type="PANTHER" id="PTHR10910:SF62">
    <property type="entry name" value="AT07585P-RELATED"/>
    <property type="match status" value="1"/>
</dbReference>
<reference evidence="2 3" key="1">
    <citation type="journal article" date="2018" name="MBio">
        <title>Comparative Genomics Reveals the Core Gene Toolbox for the Fungus-Insect Symbiosis.</title>
        <authorList>
            <person name="Wang Y."/>
            <person name="Stata M."/>
            <person name="Wang W."/>
            <person name="Stajich J.E."/>
            <person name="White M.M."/>
            <person name="Moncalvo J.M."/>
        </authorList>
    </citation>
    <scope>NUCLEOTIDE SEQUENCE [LARGE SCALE GENOMIC DNA]</scope>
    <source>
        <strain evidence="2 3">SWE-8-4</strain>
    </source>
</reference>
<protein>
    <recommendedName>
        <fullName evidence="1">A to I editase domain-containing protein</fullName>
    </recommendedName>
</protein>
<dbReference type="STRING" id="133385.A0A2T9YQW2"/>
<dbReference type="PANTHER" id="PTHR10910">
    <property type="entry name" value="EUKARYOTE SPECIFIC DSRNA BINDING PROTEIN"/>
    <property type="match status" value="1"/>
</dbReference>
<accession>A0A2T9YQW2</accession>
<evidence type="ECO:0000313" key="3">
    <source>
        <dbReference type="Proteomes" id="UP000245383"/>
    </source>
</evidence>
<evidence type="ECO:0000313" key="2">
    <source>
        <dbReference type="EMBL" id="PVU94748.1"/>
    </source>
</evidence>
<dbReference type="GO" id="GO:0006396">
    <property type="term" value="P:RNA processing"/>
    <property type="evidence" value="ECO:0007669"/>
    <property type="project" value="InterPro"/>
</dbReference>